<proteinExistence type="predicted"/>
<dbReference type="AlphaFoldDB" id="A0A078AM74"/>
<gene>
    <name evidence="1" type="primary">Contig3334.g3566</name>
    <name evidence="1" type="ORF">STYLEM_12538</name>
</gene>
<dbReference type="EMBL" id="CCKQ01011891">
    <property type="protein sequence ID" value="CDW83490.1"/>
    <property type="molecule type" value="Genomic_DNA"/>
</dbReference>
<dbReference type="InParanoid" id="A0A078AM74"/>
<reference evidence="1 2" key="1">
    <citation type="submission" date="2014-06" db="EMBL/GenBank/DDBJ databases">
        <authorList>
            <person name="Swart Estienne"/>
        </authorList>
    </citation>
    <scope>NUCLEOTIDE SEQUENCE [LARGE SCALE GENOMIC DNA]</scope>
    <source>
        <strain evidence="1 2">130c</strain>
    </source>
</reference>
<protein>
    <submittedName>
        <fullName evidence="1">Uncharacterized protein</fullName>
    </submittedName>
</protein>
<name>A0A078AM74_STYLE</name>
<dbReference type="Proteomes" id="UP000039865">
    <property type="component" value="Unassembled WGS sequence"/>
</dbReference>
<evidence type="ECO:0000313" key="2">
    <source>
        <dbReference type="Proteomes" id="UP000039865"/>
    </source>
</evidence>
<keyword evidence="2" id="KW-1185">Reference proteome</keyword>
<accession>A0A078AM74</accession>
<evidence type="ECO:0000313" key="1">
    <source>
        <dbReference type="EMBL" id="CDW83490.1"/>
    </source>
</evidence>
<organism evidence="1 2">
    <name type="scientific">Stylonychia lemnae</name>
    <name type="common">Ciliate</name>
    <dbReference type="NCBI Taxonomy" id="5949"/>
    <lineage>
        <taxon>Eukaryota</taxon>
        <taxon>Sar</taxon>
        <taxon>Alveolata</taxon>
        <taxon>Ciliophora</taxon>
        <taxon>Intramacronucleata</taxon>
        <taxon>Spirotrichea</taxon>
        <taxon>Stichotrichia</taxon>
        <taxon>Sporadotrichida</taxon>
        <taxon>Oxytrichidae</taxon>
        <taxon>Stylonychinae</taxon>
        <taxon>Stylonychia</taxon>
    </lineage>
</organism>
<sequence>MDEYDLYNQDQGASNNLQRLNQNLIEGLIIDAYKNSHQIGMNYIDVIEMGNLPKFDKLRQRVKIRNVFTKEQFMIDYENLNQESFSIYLQDPQDTKLIEERFRTYYPFQQKQNLVYYQPNYDGIQELESLEWVHEKNMNFNYLLLLRVNHFQQGVFEEINQLKQMSKGSIIELRFKVSLNLAMLIQYKDMKKFSNQLMKIGTALKLQIPTRKMFKKQKK</sequence>